<dbReference type="EMBL" id="FUWG01000003">
    <property type="protein sequence ID" value="SJZ30594.1"/>
    <property type="molecule type" value="Genomic_DNA"/>
</dbReference>
<feature type="region of interest" description="Disordered" evidence="2">
    <location>
        <begin position="1599"/>
        <end position="1621"/>
    </location>
</feature>
<dbReference type="RefSeq" id="WP_078932420.1">
    <property type="nucleotide sequence ID" value="NZ_FUWG01000003.1"/>
</dbReference>
<sequence>MADENRTEESAKYLEIVMLRKMGIDVVLDRDEFTRVLKANEKLQKMELELSELSKLKNELNSLNEEKKTVDENNQRLKEDSVERGKRNFTEFIEAAKAMKEFIPATKEIQSYHTSWYDINKIKVQVDNSASDNASFYDITEGKFIYVSKRDDDSIVCTIKNNTNEAIVYYDENNNFIDEKKKPWYLYENFANSNHISELKTAIKEDLEKRIGTTKKQLDKAHKELHEAEKAVKNKNLLSENQSTEPAEPKKFDNSVSISSDEFLELSRSIDSKDFEKFADRIQAGSAEYWTYLACVQIEEYNTNQLRWILENREVRFDEIKRNDVLTEKVREETNLSMSLPQWAAVSDDPAIIDAVFSKMTEKDFAWAKENGVFNKAEEFYNEKFVENPEERNSSVSFDSLKNWVKQYSPESFSENKPVHYYARQVPPEEQYYDIDEELSELEVSIIETYTGSRYSEIINNDIPNGSMSQFADTMNEISDDFDTFFQNGGKPSEQDLEDGIAQYASLEEAVNTELPKKDGSKYTEEEMKEWRNVFERYSKAGDMGSHWSSTNATHEVLTQVMELQTGEPFVLASLKGSSQGEDVTAVIPEKLYTKEFVEDIEAKYWNEGVEYLVFEDDSGKVRNLEDLQEHDVFENNSVSFYLPSYKSVERLAVALGAKKGELTVYDFEGYKKTPKYEKVQYMKTLTNPLDDLRTVLKAYDKGFDSEYKLDDYDENRVTKGKWSIATGGYDQAWELYYENTPVASCDTDNILNGYGHDFNDFTEADVLRVVTQEYKNVKCPEIKLPSLDDYEEYLNDYFHDGSFTLEPENAFDEYPFERLLNQSYNRHFHYEKDSVGGVVLSYDYSNHTEYLQPGDDANVFLEEVEKIENGVIQVNAEEQLDNLINNYFPDFFPDDFRDEDTKNFITQQEIIEAVNNYECGKLYREYDPEGFEKDAQEWIEDHSPAFTNVSELPQFMKAIPFAKCELKKIENWQVEEAKECGLNLEGYKHEITTDFIAHVVKNHGNVITEAQRGNVAVTEKDLASLNDVITSPDRVVYGVTNKVFVAGQIIERPSIIYAKNMPDGTSLYFEEVLDGNKNNSMRGKTFWKKANRISDESLLNIIGSNKSVTNIDNAKIKVHEDGDQIHHSSSTETVDAEVNSAAREPNENITQFVKKSIADYTAAKTNAEGQISNGQVLGFVKDNKIFINIDSFNAETPIHEYTHLWDKTVQKKNPELWKQGVELLKKTDTWKEIERNPAYADIAGDEDLLASEVHARLAGKEGAELFRNISEEVRKNVGTVLYDLRKELAEEFCSDRINDVQPFRDDLKRIHDTNFAGINFEVSAKEWTPIRIQQQCEEICNKLGLEYMDATSNFPREDGTVLSNDTYFVNLSVSGFRNLPLQHVITSDEIKLAAYKWNEDSWNYIRDNFTEWKEGNLKSVKELSVNDFVNITIKDFVDGKNPVPHITENIRQENIQMQYERKTHNEYTLISNYGYGWEEETAWDNYKDAKQGLKEYRENGGGSYYLKHHTRVPNGFTVDDGHYVPEEDITPKNFKDYFKSSLKLRQIAGNPQKAAAYCFKHANSPSVIQEWLEKQGCTSKEKTDKLFESWVKETVKPEQSKANAKVKNKSKEDESWSISD</sequence>
<dbReference type="GeneID" id="78315815"/>
<feature type="coiled-coil region" evidence="1">
    <location>
        <begin position="36"/>
        <end position="80"/>
    </location>
</feature>
<evidence type="ECO:0000256" key="1">
    <source>
        <dbReference type="SAM" id="Coils"/>
    </source>
</evidence>
<evidence type="ECO:0000313" key="4">
    <source>
        <dbReference type="EMBL" id="SJZ30594.1"/>
    </source>
</evidence>
<dbReference type="STRING" id="261392.SAMN02745149_00496"/>
<dbReference type="Pfam" id="PF18812">
    <property type="entry name" value="PBECR3"/>
    <property type="match status" value="1"/>
</dbReference>
<protein>
    <recommendedName>
        <fullName evidence="3">Phage-Barnase-EndoU-ColicinE5/D-RelE like nuclease 3 domain-containing protein</fullName>
    </recommendedName>
</protein>
<feature type="compositionally biased region" description="Polar residues" evidence="2">
    <location>
        <begin position="236"/>
        <end position="245"/>
    </location>
</feature>
<evidence type="ECO:0000259" key="3">
    <source>
        <dbReference type="Pfam" id="PF18812"/>
    </source>
</evidence>
<evidence type="ECO:0000256" key="2">
    <source>
        <dbReference type="SAM" id="MobiDB-lite"/>
    </source>
</evidence>
<organism evidence="4 5">
    <name type="scientific">Treponema porcinum</name>
    <dbReference type="NCBI Taxonomy" id="261392"/>
    <lineage>
        <taxon>Bacteria</taxon>
        <taxon>Pseudomonadati</taxon>
        <taxon>Spirochaetota</taxon>
        <taxon>Spirochaetia</taxon>
        <taxon>Spirochaetales</taxon>
        <taxon>Treponemataceae</taxon>
        <taxon>Treponema</taxon>
    </lineage>
</organism>
<dbReference type="Proteomes" id="UP000190423">
    <property type="component" value="Unassembled WGS sequence"/>
</dbReference>
<feature type="domain" description="Phage-Barnase-EndoU-ColicinE5/D-RelE like nuclease 3" evidence="3">
    <location>
        <begin position="968"/>
        <end position="1093"/>
    </location>
</feature>
<feature type="region of interest" description="Disordered" evidence="2">
    <location>
        <begin position="232"/>
        <end position="252"/>
    </location>
</feature>
<keyword evidence="1" id="KW-0175">Coiled coil</keyword>
<dbReference type="OrthoDB" id="9815272at2"/>
<proteinExistence type="predicted"/>
<keyword evidence="5" id="KW-1185">Reference proteome</keyword>
<accession>A0A1T4JKC2</accession>
<dbReference type="InterPro" id="IPR041301">
    <property type="entry name" value="PBECR3"/>
</dbReference>
<evidence type="ECO:0000313" key="5">
    <source>
        <dbReference type="Proteomes" id="UP000190423"/>
    </source>
</evidence>
<name>A0A1T4JKC2_TREPO</name>
<gene>
    <name evidence="4" type="ORF">SAMN02745149_00496</name>
</gene>
<reference evidence="4 5" key="1">
    <citation type="submission" date="2017-02" db="EMBL/GenBank/DDBJ databases">
        <authorList>
            <person name="Peterson S.W."/>
        </authorList>
    </citation>
    <scope>NUCLEOTIDE SEQUENCE [LARGE SCALE GENOMIC DNA]</scope>
    <source>
        <strain evidence="4 5">ATCC BAA-908</strain>
    </source>
</reference>